<feature type="domain" description="CO dehydrogenase/acetyl-CoA synthase delta subunit TIM barrel" evidence="2">
    <location>
        <begin position="44"/>
        <end position="136"/>
    </location>
</feature>
<feature type="transmembrane region" description="Helical" evidence="1">
    <location>
        <begin position="323"/>
        <end position="340"/>
    </location>
</feature>
<protein>
    <submittedName>
        <fullName evidence="3">Acetyl-CoA synthase subunit gamma</fullName>
    </submittedName>
</protein>
<evidence type="ECO:0000259" key="2">
    <source>
        <dbReference type="Pfam" id="PF03599"/>
    </source>
</evidence>
<feature type="transmembrane region" description="Helical" evidence="1">
    <location>
        <begin position="231"/>
        <end position="251"/>
    </location>
</feature>
<dbReference type="InterPro" id="IPR016041">
    <property type="entry name" value="Ac-CoA_synth_d_su_TIM-brl"/>
</dbReference>
<gene>
    <name evidence="3" type="ORF">E3J62_08555</name>
</gene>
<keyword evidence="1" id="KW-0472">Membrane</keyword>
<evidence type="ECO:0000256" key="1">
    <source>
        <dbReference type="SAM" id="Phobius"/>
    </source>
</evidence>
<feature type="transmembrane region" description="Helical" evidence="1">
    <location>
        <begin position="285"/>
        <end position="303"/>
    </location>
</feature>
<dbReference type="AlphaFoldDB" id="A0A523URI5"/>
<proteinExistence type="predicted"/>
<feature type="transmembrane region" description="Helical" evidence="1">
    <location>
        <begin position="257"/>
        <end position="278"/>
    </location>
</feature>
<evidence type="ECO:0000313" key="3">
    <source>
        <dbReference type="EMBL" id="TET45150.1"/>
    </source>
</evidence>
<keyword evidence="1" id="KW-1133">Transmembrane helix</keyword>
<reference evidence="3 4" key="1">
    <citation type="submission" date="2019-03" db="EMBL/GenBank/DDBJ databases">
        <title>Metabolic potential of uncultured bacteria and archaea associated with petroleum seepage in deep-sea sediments.</title>
        <authorList>
            <person name="Dong X."/>
            <person name="Hubert C."/>
        </authorList>
    </citation>
    <scope>NUCLEOTIDE SEQUENCE [LARGE SCALE GENOMIC DNA]</scope>
    <source>
        <strain evidence="3">E44_bin18</strain>
    </source>
</reference>
<feature type="transmembrane region" description="Helical" evidence="1">
    <location>
        <begin position="199"/>
        <end position="219"/>
    </location>
</feature>
<dbReference type="Proteomes" id="UP000315525">
    <property type="component" value="Unassembled WGS sequence"/>
</dbReference>
<sequence length="343" mass="37676">MKKHYIIDWVDTEAGEVPRVSADLSRADKWGTFRVRCAIRRMNYKMEPGVYAIGNPDKDSLVFVSANYKLSFDILRQALKGLDAWIMVLDTRGINVWCAAGKGTFGTSEIVSRIEATELRKIVSHRKLIMPQLGASGVAAHKVKKLSGFSPIYGPVRAWDIQSFLEAGMKATQEMRQVRFALYDRAVLVPTEVVNSLRYLVLGAVVFFLLSGLSGNGYSGNMALSAGGRSALNLLFAYLAGTVLGPLLLPWLPGRGFSLKGFFLGFALFIVLFLGKLVGRSPIEIIGWMFLIPVISSFIVMNFTGSSTYTSLSGVKKEMRVAVPRQLTFAVAGLALWIASRFG</sequence>
<comment type="caution">
    <text evidence="3">The sequence shown here is derived from an EMBL/GenBank/DDBJ whole genome shotgun (WGS) entry which is preliminary data.</text>
</comment>
<dbReference type="NCBIfam" id="NF040863">
    <property type="entry name" value="HgcA_corrinoid"/>
    <property type="match status" value="1"/>
</dbReference>
<dbReference type="Gene3D" id="3.40.50.11600">
    <property type="match status" value="1"/>
</dbReference>
<dbReference type="EMBL" id="SOJN01000094">
    <property type="protein sequence ID" value="TET45150.1"/>
    <property type="molecule type" value="Genomic_DNA"/>
</dbReference>
<keyword evidence="1" id="KW-0812">Transmembrane</keyword>
<evidence type="ECO:0000313" key="4">
    <source>
        <dbReference type="Proteomes" id="UP000315525"/>
    </source>
</evidence>
<accession>A0A523URI5</accession>
<name>A0A523URI5_UNCT6</name>
<organism evidence="3 4">
    <name type="scientific">candidate division TA06 bacterium</name>
    <dbReference type="NCBI Taxonomy" id="2250710"/>
    <lineage>
        <taxon>Bacteria</taxon>
        <taxon>Bacteria division TA06</taxon>
    </lineage>
</organism>
<dbReference type="Pfam" id="PF03599">
    <property type="entry name" value="CdhD"/>
    <property type="match status" value="1"/>
</dbReference>